<dbReference type="RefSeq" id="WP_080861578.1">
    <property type="nucleotide sequence ID" value="NZ_JARTLI010000038.1"/>
</dbReference>
<dbReference type="AlphaFoldDB" id="A0ABD5J0E0"/>
<protein>
    <submittedName>
        <fullName evidence="2">Uncharacterized protein</fullName>
    </submittedName>
</protein>
<feature type="region of interest" description="Disordered" evidence="1">
    <location>
        <begin position="1"/>
        <end position="41"/>
    </location>
</feature>
<proteinExistence type="predicted"/>
<organism evidence="2 3">
    <name type="scientific">Anoxybacteroides rupiense</name>
    <dbReference type="NCBI Taxonomy" id="311460"/>
    <lineage>
        <taxon>Bacteria</taxon>
        <taxon>Bacillati</taxon>
        <taxon>Bacillota</taxon>
        <taxon>Bacilli</taxon>
        <taxon>Bacillales</taxon>
        <taxon>Anoxybacillaceae</taxon>
        <taxon>Anoxybacteroides</taxon>
    </lineage>
</organism>
<name>A0ABD5J0E0_9BACL</name>
<evidence type="ECO:0000256" key="1">
    <source>
        <dbReference type="SAM" id="MobiDB-lite"/>
    </source>
</evidence>
<dbReference type="Proteomes" id="UP001339962">
    <property type="component" value="Unassembled WGS sequence"/>
</dbReference>
<dbReference type="EMBL" id="JARTLI010000038">
    <property type="protein sequence ID" value="MED5053076.1"/>
    <property type="molecule type" value="Genomic_DNA"/>
</dbReference>
<reference evidence="2 3" key="1">
    <citation type="submission" date="2023-03" db="EMBL/GenBank/DDBJ databases">
        <title>Bacillus Genome Sequencing.</title>
        <authorList>
            <person name="Dunlap C."/>
        </authorList>
    </citation>
    <scope>NUCLEOTIDE SEQUENCE [LARGE SCALE GENOMIC DNA]</scope>
    <source>
        <strain evidence="2 3">NRS-38</strain>
    </source>
</reference>
<comment type="caution">
    <text evidence="2">The sequence shown here is derived from an EMBL/GenBank/DDBJ whole genome shotgun (WGS) entry which is preliminary data.</text>
</comment>
<evidence type="ECO:0000313" key="2">
    <source>
        <dbReference type="EMBL" id="MED5053076.1"/>
    </source>
</evidence>
<evidence type="ECO:0000313" key="3">
    <source>
        <dbReference type="Proteomes" id="UP001339962"/>
    </source>
</evidence>
<sequence>MMGCFSDGPYSSPAKAKSIFDGRKASHRPAFVTPKQDRATGRLQTNEWRSGRPTVEKRSKLLLKSPVASIY</sequence>
<accession>A0ABD5J0E0</accession>
<gene>
    <name evidence="2" type="ORF">P9850_14835</name>
</gene>